<reference evidence="1 2" key="1">
    <citation type="submission" date="2016-01" db="EMBL/GenBank/DDBJ databases">
        <title>Genome Sequences of Twelve Sporeforming Bacillus Species Isolated from Foods.</title>
        <authorList>
            <person name="Berendsen E.M."/>
            <person name="Wells-Bennik M.H."/>
            <person name="Krawcyk A.O."/>
            <person name="De Jong A."/>
            <person name="Holsappel S."/>
            <person name="Eijlander R.T."/>
            <person name="Kuipers O.P."/>
        </authorList>
    </citation>
    <scope>NUCLEOTIDE SEQUENCE [LARGE SCALE GENOMIC DNA]</scope>
    <source>
        <strain evidence="1 2">B4099</strain>
    </source>
</reference>
<comment type="caution">
    <text evidence="1">The sequence shown here is derived from an EMBL/GenBank/DDBJ whole genome shotgun (WGS) entry which is preliminary data.</text>
</comment>
<accession>A0A150KHG3</accession>
<dbReference type="Proteomes" id="UP000075304">
    <property type="component" value="Unassembled WGS sequence"/>
</dbReference>
<dbReference type="AlphaFoldDB" id="A0A150KHG3"/>
<protein>
    <submittedName>
        <fullName evidence="1">Uncharacterized protein</fullName>
    </submittedName>
</protein>
<name>A0A150KHG3_HEYCO</name>
<evidence type="ECO:0000313" key="1">
    <source>
        <dbReference type="EMBL" id="KYC72326.1"/>
    </source>
</evidence>
<sequence length="42" mass="4956">MSEEAVESLLESLEVIVRQTQRINKKYIPKKYRKDDGEDKGM</sequence>
<organism evidence="1 2">
    <name type="scientific">Heyndrickxia coagulans</name>
    <name type="common">Weizmannia coagulans</name>
    <dbReference type="NCBI Taxonomy" id="1398"/>
    <lineage>
        <taxon>Bacteria</taxon>
        <taxon>Bacillati</taxon>
        <taxon>Bacillota</taxon>
        <taxon>Bacilli</taxon>
        <taxon>Bacillales</taxon>
        <taxon>Bacillaceae</taxon>
        <taxon>Heyndrickxia</taxon>
    </lineage>
</organism>
<dbReference type="EMBL" id="LQYI01000021">
    <property type="protein sequence ID" value="KYC72326.1"/>
    <property type="molecule type" value="Genomic_DNA"/>
</dbReference>
<evidence type="ECO:0000313" key="2">
    <source>
        <dbReference type="Proteomes" id="UP000075304"/>
    </source>
</evidence>
<proteinExistence type="predicted"/>
<gene>
    <name evidence="1" type="ORF">B4099_3688</name>
</gene>
<dbReference type="PATRIC" id="fig|1398.25.peg.1542"/>